<dbReference type="EMBL" id="UYRX01000141">
    <property type="protein sequence ID" value="VDK75317.1"/>
    <property type="molecule type" value="Genomic_DNA"/>
</dbReference>
<name>A0A3P6SS76_LITSI</name>
<gene>
    <name evidence="3" type="ORF">NLS_LOCUS2854</name>
</gene>
<proteinExistence type="predicted"/>
<dbReference type="Proteomes" id="UP000277928">
    <property type="component" value="Unassembled WGS sequence"/>
</dbReference>
<organism evidence="3 4">
    <name type="scientific">Litomosoides sigmodontis</name>
    <name type="common">Filarial nematode worm</name>
    <dbReference type="NCBI Taxonomy" id="42156"/>
    <lineage>
        <taxon>Eukaryota</taxon>
        <taxon>Metazoa</taxon>
        <taxon>Ecdysozoa</taxon>
        <taxon>Nematoda</taxon>
        <taxon>Chromadorea</taxon>
        <taxon>Rhabditida</taxon>
        <taxon>Spirurina</taxon>
        <taxon>Spiruromorpha</taxon>
        <taxon>Filarioidea</taxon>
        <taxon>Onchocercidae</taxon>
        <taxon>Litomosoides</taxon>
    </lineage>
</organism>
<evidence type="ECO:0000256" key="2">
    <source>
        <dbReference type="SAM" id="SignalP"/>
    </source>
</evidence>
<accession>A0A3P6SS76</accession>
<evidence type="ECO:0000313" key="4">
    <source>
        <dbReference type="Proteomes" id="UP000277928"/>
    </source>
</evidence>
<evidence type="ECO:0000313" key="3">
    <source>
        <dbReference type="EMBL" id="VDK75317.1"/>
    </source>
</evidence>
<feature type="chain" id="PRO_5018135613" evidence="2">
    <location>
        <begin position="23"/>
        <end position="105"/>
    </location>
</feature>
<keyword evidence="4" id="KW-1185">Reference proteome</keyword>
<keyword evidence="1" id="KW-0472">Membrane</keyword>
<keyword evidence="1" id="KW-1133">Transmembrane helix</keyword>
<dbReference type="OrthoDB" id="5835768at2759"/>
<feature type="transmembrane region" description="Helical" evidence="1">
    <location>
        <begin position="46"/>
        <end position="73"/>
    </location>
</feature>
<feature type="signal peptide" evidence="2">
    <location>
        <begin position="1"/>
        <end position="22"/>
    </location>
</feature>
<dbReference type="OMA" id="SEHRWCK"/>
<dbReference type="AlphaFoldDB" id="A0A3P6SS76"/>
<keyword evidence="1" id="KW-0812">Transmembrane</keyword>
<evidence type="ECO:0000256" key="1">
    <source>
        <dbReference type="SAM" id="Phobius"/>
    </source>
</evidence>
<keyword evidence="2" id="KW-0732">Signal</keyword>
<reference evidence="3 4" key="1">
    <citation type="submission" date="2018-08" db="EMBL/GenBank/DDBJ databases">
        <authorList>
            <person name="Laetsch R D."/>
            <person name="Stevens L."/>
            <person name="Kumar S."/>
            <person name="Blaxter L. M."/>
        </authorList>
    </citation>
    <scope>NUCLEOTIDE SEQUENCE [LARGE SCALE GENOMIC DNA]</scope>
</reference>
<protein>
    <submittedName>
        <fullName evidence="3">Uncharacterized protein</fullName>
    </submittedName>
</protein>
<sequence length="105" mass="12163">MEYIWWSIVALTLFIDINLVLGEGSIPINFTIILTETMKKFQLRGGLLALHISYIVLGFLSVLFTFGLSIVLLSEHRWCKKKEEEDTKTMELVPHDIFEVHRPNT</sequence>